<organism evidence="2 3">
    <name type="scientific">Moelleriella libera RCEF 2490</name>
    <dbReference type="NCBI Taxonomy" id="1081109"/>
    <lineage>
        <taxon>Eukaryota</taxon>
        <taxon>Fungi</taxon>
        <taxon>Dikarya</taxon>
        <taxon>Ascomycota</taxon>
        <taxon>Pezizomycotina</taxon>
        <taxon>Sordariomycetes</taxon>
        <taxon>Hypocreomycetidae</taxon>
        <taxon>Hypocreales</taxon>
        <taxon>Clavicipitaceae</taxon>
        <taxon>Moelleriella</taxon>
    </lineage>
</organism>
<evidence type="ECO:0000259" key="1">
    <source>
        <dbReference type="Pfam" id="PF06985"/>
    </source>
</evidence>
<reference evidence="2 3" key="1">
    <citation type="journal article" date="2016" name="Genome Biol. Evol.">
        <title>Divergent and convergent evolution of fungal pathogenicity.</title>
        <authorList>
            <person name="Shang Y."/>
            <person name="Xiao G."/>
            <person name="Zheng P."/>
            <person name="Cen K."/>
            <person name="Zhan S."/>
            <person name="Wang C."/>
        </authorList>
    </citation>
    <scope>NUCLEOTIDE SEQUENCE [LARGE SCALE GENOMIC DNA]</scope>
    <source>
        <strain evidence="2 3">RCEF 2490</strain>
    </source>
</reference>
<dbReference type="Proteomes" id="UP000078544">
    <property type="component" value="Unassembled WGS sequence"/>
</dbReference>
<name>A0A168ANP8_9HYPO</name>
<dbReference type="AlphaFoldDB" id="A0A168ANP8"/>
<sequence length="141" mass="16282">MAMPGYAVLSHTWGPDEDKVRYHETADTHQHVALQSSPRPGHAKIRSFCRTVAQVYGLEYGWVDTYCNAAACFFWLADVMTREDVLQSRWFARSRTLQELLAPPRRVDFYNRAWTQLGDRNSLEREISRRDADSRAGSNLC</sequence>
<protein>
    <submittedName>
        <fullName evidence="2">Heterokaryon incompatibility</fullName>
    </submittedName>
</protein>
<feature type="domain" description="Heterokaryon incompatibility" evidence="1">
    <location>
        <begin position="6"/>
        <end position="67"/>
    </location>
</feature>
<dbReference type="OrthoDB" id="674604at2759"/>
<evidence type="ECO:0000313" key="2">
    <source>
        <dbReference type="EMBL" id="KZZ94147.1"/>
    </source>
</evidence>
<dbReference type="EMBL" id="AZGY01000011">
    <property type="protein sequence ID" value="KZZ94147.1"/>
    <property type="molecule type" value="Genomic_DNA"/>
</dbReference>
<dbReference type="InterPro" id="IPR010730">
    <property type="entry name" value="HET"/>
</dbReference>
<dbReference type="STRING" id="1081109.A0A168ANP8"/>
<proteinExistence type="predicted"/>
<evidence type="ECO:0000313" key="3">
    <source>
        <dbReference type="Proteomes" id="UP000078544"/>
    </source>
</evidence>
<dbReference type="PANTHER" id="PTHR10622:SF13">
    <property type="entry name" value="NACHT DOMAIN-CONTAINING PROTEIN"/>
    <property type="match status" value="1"/>
</dbReference>
<dbReference type="Pfam" id="PF06985">
    <property type="entry name" value="HET"/>
    <property type="match status" value="1"/>
</dbReference>
<comment type="caution">
    <text evidence="2">The sequence shown here is derived from an EMBL/GenBank/DDBJ whole genome shotgun (WGS) entry which is preliminary data.</text>
</comment>
<dbReference type="PANTHER" id="PTHR10622">
    <property type="entry name" value="HET DOMAIN-CONTAINING PROTEIN"/>
    <property type="match status" value="1"/>
</dbReference>
<keyword evidence="3" id="KW-1185">Reference proteome</keyword>
<gene>
    <name evidence="2" type="ORF">AAL_05114</name>
</gene>
<accession>A0A168ANP8</accession>